<keyword evidence="6" id="KW-1185">Reference proteome</keyword>
<evidence type="ECO:0000256" key="3">
    <source>
        <dbReference type="SAM" id="Phobius"/>
    </source>
</evidence>
<evidence type="ECO:0000256" key="2">
    <source>
        <dbReference type="ARBA" id="ARBA00022679"/>
    </source>
</evidence>
<evidence type="ECO:0000313" key="5">
    <source>
        <dbReference type="EMBL" id="MEE2566460.1"/>
    </source>
</evidence>
<dbReference type="InterPro" id="IPR028098">
    <property type="entry name" value="Glyco_trans_4-like_N"/>
</dbReference>
<keyword evidence="3" id="KW-0472">Membrane</keyword>
<feature type="transmembrane region" description="Helical" evidence="3">
    <location>
        <begin position="86"/>
        <end position="111"/>
    </location>
</feature>
<keyword evidence="1" id="KW-0328">Glycosyltransferase</keyword>
<gene>
    <name evidence="5" type="ORF">V0U35_07175</name>
</gene>
<dbReference type="Gene3D" id="3.40.50.2000">
    <property type="entry name" value="Glycogen Phosphorylase B"/>
    <property type="match status" value="2"/>
</dbReference>
<sequence length="483" mass="54178">MSKTCPNSRLHVLCAHEPDADPRIGWTAESAVRHGYDVTVTGWLAERSPGETRPAEHRVVRLGHSAPGKRTIWLYFQIFARLAWPLLPVLGLFAALLFPLWVVMTLVLLPWRILDYGAERLGQHERTTRRIERLVLGVRAWLFWRVDGLFRGRVVKLINGLNAYRWYFFTHAGALARRYVYWLETEPDARPDVIHANDPDALMAAVLAKMAFGCRVIYDAHEYGPDAYILHTWPRSLFYVYERLLMRHVDGAVTVSPPIADKFNRAYGGRPHFDVVPNASPLTEDLDHDPQFALDELARGRMRVLYQGGFAARRGLEEIISGWVDVNDSRAALFLRGPNNAYRDVLVRLAAKTGRLDKSIFFLPSVSEDKLAIAALDADIGLVPYLSHVENHEGACPNKVGQYMQAGLAILSARLPFVASLLAEGQCGRIYDDQKSGAFAASLSAMICAPAEVAAMGEAGRAFARERYNFDAYFPVLDALYRG</sequence>
<reference evidence="5 6" key="1">
    <citation type="submission" date="2024-01" db="EMBL/GenBank/DDBJ databases">
        <title>Hyphobacterium bacterium isolated from marine sediment.</title>
        <authorList>
            <person name="Zhao S."/>
        </authorList>
    </citation>
    <scope>NUCLEOTIDE SEQUENCE [LARGE SCALE GENOMIC DNA]</scope>
    <source>
        <strain evidence="5 6">Y60-23</strain>
    </source>
</reference>
<feature type="domain" description="Glycosyltransferase subfamily 4-like N-terminal" evidence="4">
    <location>
        <begin position="161"/>
        <end position="278"/>
    </location>
</feature>
<dbReference type="PANTHER" id="PTHR12526:SF629">
    <property type="entry name" value="TEICHURONIC ACID BIOSYNTHESIS GLYCOSYLTRANSFERASE TUAH-RELATED"/>
    <property type="match status" value="1"/>
</dbReference>
<dbReference type="Pfam" id="PF13579">
    <property type="entry name" value="Glyco_trans_4_4"/>
    <property type="match status" value="1"/>
</dbReference>
<evidence type="ECO:0000256" key="1">
    <source>
        <dbReference type="ARBA" id="ARBA00022676"/>
    </source>
</evidence>
<organism evidence="5 6">
    <name type="scientific">Hyphobacterium marinum</name>
    <dbReference type="NCBI Taxonomy" id="3116574"/>
    <lineage>
        <taxon>Bacteria</taxon>
        <taxon>Pseudomonadati</taxon>
        <taxon>Pseudomonadota</taxon>
        <taxon>Alphaproteobacteria</taxon>
        <taxon>Maricaulales</taxon>
        <taxon>Maricaulaceae</taxon>
        <taxon>Hyphobacterium</taxon>
    </lineage>
</organism>
<proteinExistence type="predicted"/>
<protein>
    <submittedName>
        <fullName evidence="5">Glycosyltransferase</fullName>
    </submittedName>
</protein>
<dbReference type="EMBL" id="JAZDRO010000002">
    <property type="protein sequence ID" value="MEE2566460.1"/>
    <property type="molecule type" value="Genomic_DNA"/>
</dbReference>
<keyword evidence="2" id="KW-0808">Transferase</keyword>
<name>A0ABU7LZN0_9PROT</name>
<dbReference type="RefSeq" id="WP_330196000.1">
    <property type="nucleotide sequence ID" value="NZ_JAZDRO010000002.1"/>
</dbReference>
<comment type="caution">
    <text evidence="5">The sequence shown here is derived from an EMBL/GenBank/DDBJ whole genome shotgun (WGS) entry which is preliminary data.</text>
</comment>
<dbReference type="Proteomes" id="UP001310692">
    <property type="component" value="Unassembled WGS sequence"/>
</dbReference>
<dbReference type="SUPFAM" id="SSF53756">
    <property type="entry name" value="UDP-Glycosyltransferase/glycogen phosphorylase"/>
    <property type="match status" value="1"/>
</dbReference>
<dbReference type="Pfam" id="PF13692">
    <property type="entry name" value="Glyco_trans_1_4"/>
    <property type="match status" value="1"/>
</dbReference>
<keyword evidence="3" id="KW-1133">Transmembrane helix</keyword>
<accession>A0ABU7LZN0</accession>
<evidence type="ECO:0000313" key="6">
    <source>
        <dbReference type="Proteomes" id="UP001310692"/>
    </source>
</evidence>
<keyword evidence="3" id="KW-0812">Transmembrane</keyword>
<dbReference type="PANTHER" id="PTHR12526">
    <property type="entry name" value="GLYCOSYLTRANSFERASE"/>
    <property type="match status" value="1"/>
</dbReference>
<evidence type="ECO:0000259" key="4">
    <source>
        <dbReference type="Pfam" id="PF13579"/>
    </source>
</evidence>